<dbReference type="EMBL" id="CAJJDP010000018">
    <property type="protein sequence ID" value="CAD8146520.1"/>
    <property type="molecule type" value="Genomic_DNA"/>
</dbReference>
<gene>
    <name evidence="3" type="ORF">POCTA_138.1.T0180344</name>
</gene>
<reference evidence="3" key="1">
    <citation type="submission" date="2021-01" db="EMBL/GenBank/DDBJ databases">
        <authorList>
            <consortium name="Genoscope - CEA"/>
            <person name="William W."/>
        </authorList>
    </citation>
    <scope>NUCLEOTIDE SEQUENCE</scope>
</reference>
<evidence type="ECO:0000313" key="4">
    <source>
        <dbReference type="Proteomes" id="UP000683925"/>
    </source>
</evidence>
<feature type="coiled-coil region" evidence="1">
    <location>
        <begin position="216"/>
        <end position="257"/>
    </location>
</feature>
<evidence type="ECO:0000256" key="2">
    <source>
        <dbReference type="SAM" id="MobiDB-lite"/>
    </source>
</evidence>
<comment type="caution">
    <text evidence="3">The sequence shown here is derived from an EMBL/GenBank/DDBJ whole genome shotgun (WGS) entry which is preliminary data.</text>
</comment>
<dbReference type="OrthoDB" id="305993at2759"/>
<feature type="compositionally biased region" description="Polar residues" evidence="2">
    <location>
        <begin position="307"/>
        <end position="331"/>
    </location>
</feature>
<keyword evidence="4" id="KW-1185">Reference proteome</keyword>
<dbReference type="AlphaFoldDB" id="A0A8S1T212"/>
<dbReference type="Proteomes" id="UP000683925">
    <property type="component" value="Unassembled WGS sequence"/>
</dbReference>
<feature type="compositionally biased region" description="Low complexity" evidence="2">
    <location>
        <begin position="174"/>
        <end position="187"/>
    </location>
</feature>
<dbReference type="OMA" id="IFINPNH"/>
<accession>A0A8S1T212</accession>
<name>A0A8S1T212_PAROT</name>
<protein>
    <submittedName>
        <fullName evidence="3">Uncharacterized protein</fullName>
    </submittedName>
</protein>
<organism evidence="3 4">
    <name type="scientific">Paramecium octaurelia</name>
    <dbReference type="NCBI Taxonomy" id="43137"/>
    <lineage>
        <taxon>Eukaryota</taxon>
        <taxon>Sar</taxon>
        <taxon>Alveolata</taxon>
        <taxon>Ciliophora</taxon>
        <taxon>Intramacronucleata</taxon>
        <taxon>Oligohymenophorea</taxon>
        <taxon>Peniculida</taxon>
        <taxon>Parameciidae</taxon>
        <taxon>Paramecium</taxon>
    </lineage>
</organism>
<proteinExistence type="predicted"/>
<sequence length="338" mass="39711">MNQIQYMQVLRDSQEIKLRDKLTLLQSKAHDYVIQQMKQLESKYKSQLLLVVQQYEECKLMCEQLRLKNEQYSKLILEQEFKSIQTKNYMCLEIVNQLLTQKINSLLLQLKSHNIISESEYFSHKNTLQLQLAEIFINPNHQQQSVGLNPLKDPQKPTLIESQNIQLEMMNNNQQENPSIGTQTTQNKQKKQKPNKEQKVLVEEQQSLTPNLSKELLEYQKSIQKLQKSRDDLQVNNEFLKSQNQNLQSRLNQKLNSSFKCNHSVIKNTQIIKKFLKFDDMVFKNVSSFQMAQSFDLRQGNISSRKFFTRPKSSAPSTTRNRCNSTQQPSSMGFHVLF</sequence>
<evidence type="ECO:0000313" key="3">
    <source>
        <dbReference type="EMBL" id="CAD8146520.1"/>
    </source>
</evidence>
<feature type="region of interest" description="Disordered" evidence="2">
    <location>
        <begin position="174"/>
        <end position="198"/>
    </location>
</feature>
<evidence type="ECO:0000256" key="1">
    <source>
        <dbReference type="SAM" id="Coils"/>
    </source>
</evidence>
<feature type="region of interest" description="Disordered" evidence="2">
    <location>
        <begin position="307"/>
        <end position="338"/>
    </location>
</feature>
<keyword evidence="1" id="KW-0175">Coiled coil</keyword>